<sequence>MLQQGRGGRPPILVTEEVLERRRLSRQRVNASQPKREGPSRKRGRPRRGVEKVVVDTGTISASMVCAPSSQGDDVPYSNIIPACASNSTAILSQGNNSTGSSATVPTSDTNPPTTSAQGTTFSSVYSTIVFHICSHNLNIQM</sequence>
<protein>
    <submittedName>
        <fullName evidence="2">Uncharacterized protein</fullName>
    </submittedName>
</protein>
<evidence type="ECO:0000313" key="3">
    <source>
        <dbReference type="Proteomes" id="UP001237642"/>
    </source>
</evidence>
<evidence type="ECO:0000313" key="2">
    <source>
        <dbReference type="EMBL" id="KAK1355542.1"/>
    </source>
</evidence>
<name>A0AAD8GWJ3_9APIA</name>
<proteinExistence type="predicted"/>
<feature type="region of interest" description="Disordered" evidence="1">
    <location>
        <begin position="1"/>
        <end position="50"/>
    </location>
</feature>
<dbReference type="AlphaFoldDB" id="A0AAD8GWJ3"/>
<dbReference type="Proteomes" id="UP001237642">
    <property type="component" value="Unassembled WGS sequence"/>
</dbReference>
<accession>A0AAD8GWJ3</accession>
<organism evidence="2 3">
    <name type="scientific">Heracleum sosnowskyi</name>
    <dbReference type="NCBI Taxonomy" id="360622"/>
    <lineage>
        <taxon>Eukaryota</taxon>
        <taxon>Viridiplantae</taxon>
        <taxon>Streptophyta</taxon>
        <taxon>Embryophyta</taxon>
        <taxon>Tracheophyta</taxon>
        <taxon>Spermatophyta</taxon>
        <taxon>Magnoliopsida</taxon>
        <taxon>eudicotyledons</taxon>
        <taxon>Gunneridae</taxon>
        <taxon>Pentapetalae</taxon>
        <taxon>asterids</taxon>
        <taxon>campanulids</taxon>
        <taxon>Apiales</taxon>
        <taxon>Apiaceae</taxon>
        <taxon>Apioideae</taxon>
        <taxon>apioid superclade</taxon>
        <taxon>Tordylieae</taxon>
        <taxon>Tordyliinae</taxon>
        <taxon>Heracleum</taxon>
    </lineage>
</organism>
<dbReference type="EMBL" id="JAUIZM010000011">
    <property type="protein sequence ID" value="KAK1355542.1"/>
    <property type="molecule type" value="Genomic_DNA"/>
</dbReference>
<evidence type="ECO:0000256" key="1">
    <source>
        <dbReference type="SAM" id="MobiDB-lite"/>
    </source>
</evidence>
<gene>
    <name evidence="2" type="ORF">POM88_048798</name>
</gene>
<comment type="caution">
    <text evidence="2">The sequence shown here is derived from an EMBL/GenBank/DDBJ whole genome shotgun (WGS) entry which is preliminary data.</text>
</comment>
<feature type="region of interest" description="Disordered" evidence="1">
    <location>
        <begin position="90"/>
        <end position="117"/>
    </location>
</feature>
<reference evidence="2" key="2">
    <citation type="submission" date="2023-05" db="EMBL/GenBank/DDBJ databases">
        <authorList>
            <person name="Schelkunov M.I."/>
        </authorList>
    </citation>
    <scope>NUCLEOTIDE SEQUENCE</scope>
    <source>
        <strain evidence="2">Hsosn_3</strain>
        <tissue evidence="2">Leaf</tissue>
    </source>
</reference>
<reference evidence="2" key="1">
    <citation type="submission" date="2023-02" db="EMBL/GenBank/DDBJ databases">
        <title>Genome of toxic invasive species Heracleum sosnowskyi carries increased number of genes despite the absence of recent whole-genome duplications.</title>
        <authorList>
            <person name="Schelkunov M."/>
            <person name="Shtratnikova V."/>
            <person name="Makarenko M."/>
            <person name="Klepikova A."/>
            <person name="Omelchenko D."/>
            <person name="Novikova G."/>
            <person name="Obukhova E."/>
            <person name="Bogdanov V."/>
            <person name="Penin A."/>
            <person name="Logacheva M."/>
        </authorList>
    </citation>
    <scope>NUCLEOTIDE SEQUENCE</scope>
    <source>
        <strain evidence="2">Hsosn_3</strain>
        <tissue evidence="2">Leaf</tissue>
    </source>
</reference>
<keyword evidence="3" id="KW-1185">Reference proteome</keyword>